<protein>
    <submittedName>
        <fullName evidence="1">Uncharacterized protein</fullName>
    </submittedName>
</protein>
<evidence type="ECO:0000313" key="2">
    <source>
        <dbReference type="Proteomes" id="UP000214646"/>
    </source>
</evidence>
<comment type="caution">
    <text evidence="1">The sequence shown here is derived from an EMBL/GenBank/DDBJ whole genome shotgun (WGS) entry which is preliminary data.</text>
</comment>
<dbReference type="AlphaFoldDB" id="A0A225DT48"/>
<accession>A0A225DT48</accession>
<dbReference type="RefSeq" id="WP_238602745.1">
    <property type="nucleotide sequence ID" value="NZ_NIDE01000008.1"/>
</dbReference>
<keyword evidence="2" id="KW-1185">Reference proteome</keyword>
<reference evidence="2" key="1">
    <citation type="submission" date="2017-06" db="EMBL/GenBank/DDBJ databases">
        <title>Genome analysis of Fimbriiglobus ruber SP5, the first member of the order Planctomycetales with confirmed chitinolytic capability.</title>
        <authorList>
            <person name="Ravin N.V."/>
            <person name="Rakitin A.L."/>
            <person name="Ivanova A.A."/>
            <person name="Beletsky A.V."/>
            <person name="Kulichevskaya I.S."/>
            <person name="Mardanov A.V."/>
            <person name="Dedysh S.N."/>
        </authorList>
    </citation>
    <scope>NUCLEOTIDE SEQUENCE [LARGE SCALE GENOMIC DNA]</scope>
    <source>
        <strain evidence="2">SP5</strain>
    </source>
</reference>
<proteinExistence type="predicted"/>
<dbReference type="Proteomes" id="UP000214646">
    <property type="component" value="Unassembled WGS sequence"/>
</dbReference>
<name>A0A225DT48_9BACT</name>
<evidence type="ECO:0000313" key="1">
    <source>
        <dbReference type="EMBL" id="OWK40349.1"/>
    </source>
</evidence>
<organism evidence="1 2">
    <name type="scientific">Fimbriiglobus ruber</name>
    <dbReference type="NCBI Taxonomy" id="1908690"/>
    <lineage>
        <taxon>Bacteria</taxon>
        <taxon>Pseudomonadati</taxon>
        <taxon>Planctomycetota</taxon>
        <taxon>Planctomycetia</taxon>
        <taxon>Gemmatales</taxon>
        <taxon>Gemmataceae</taxon>
        <taxon>Fimbriiglobus</taxon>
    </lineage>
</organism>
<dbReference type="EMBL" id="NIDE01000008">
    <property type="protein sequence ID" value="OWK40349.1"/>
    <property type="molecule type" value="Genomic_DNA"/>
</dbReference>
<gene>
    <name evidence="1" type="ORF">FRUB_05268</name>
</gene>
<sequence>MQVEMSGGHSVPVVIFFCDDRGEKWTVVDAQMVVEHWFPAAQYPTGPKVLGIETLQR</sequence>